<evidence type="ECO:0000259" key="12">
    <source>
        <dbReference type="SMART" id="SM00228"/>
    </source>
</evidence>
<evidence type="ECO:0000313" key="15">
    <source>
        <dbReference type="Proteomes" id="UP000003185"/>
    </source>
</evidence>
<dbReference type="InterPro" id="IPR001478">
    <property type="entry name" value="PDZ"/>
</dbReference>
<evidence type="ECO:0000256" key="9">
    <source>
        <dbReference type="ARBA" id="ARBA00023049"/>
    </source>
</evidence>
<evidence type="ECO:0000256" key="2">
    <source>
        <dbReference type="ARBA" id="ARBA00004141"/>
    </source>
</evidence>
<feature type="transmembrane region" description="Helical" evidence="11">
    <location>
        <begin position="419"/>
        <end position="437"/>
    </location>
</feature>
<comment type="cofactor">
    <cofactor evidence="1 11">
        <name>Zn(2+)</name>
        <dbReference type="ChEBI" id="CHEBI:29105"/>
    </cofactor>
</comment>
<keyword evidence="10 11" id="KW-0472">Membrane</keyword>
<sequence>MSFLWSLGSFIIAIAILVSVHEYGHFWAARKCGIKVHRFSIGFGKVIWKRIDKHGTEFAISMIPLGGYVKMLDGRNEVVPAEQKSQAFDSKSVLQRAFVIIAGPLANFIFAIFAYWVIYLYGIPTVKPVIESITPNSIAAQAHIEPNTQILTIDGEETQDWETINMLLATKMGEPNVEITLSPFNSNIEQQRTLNLTNWIFDPEKESAFEALGIMPMRPKVEMVLSKVVQNSPAEKAGLQIGDKILKENLTALPWQDFIKQVEQGTTFTIKIERNGETFDKVLTPVRNQNGKWFVGVSPTLTKLADEYRTELKYGILESLQKGIEKTGQLSLLTLKILGKLLTGDLSLNNLSGPISIAKGAGASANIGLVYFLSFMALISVNLGIMNLFPLPVLDGGHLVFLTMEAVKGKPVSERVQSICYRIGAALLLSLTVFALFNDFLRL</sequence>
<dbReference type="SUPFAM" id="SSF50156">
    <property type="entry name" value="PDZ domain-like"/>
    <property type="match status" value="2"/>
</dbReference>
<keyword evidence="5 11" id="KW-0812">Transmembrane</keyword>
<dbReference type="GO" id="GO:0004222">
    <property type="term" value="F:metalloendopeptidase activity"/>
    <property type="evidence" value="ECO:0007669"/>
    <property type="project" value="InterPro"/>
</dbReference>
<accession>A0A0H3PFK4</accession>
<feature type="transmembrane region" description="Helical" evidence="11">
    <location>
        <begin position="6"/>
        <end position="28"/>
    </location>
</feature>
<evidence type="ECO:0000256" key="7">
    <source>
        <dbReference type="ARBA" id="ARBA00022833"/>
    </source>
</evidence>
<dbReference type="GO" id="GO:0046872">
    <property type="term" value="F:metal ion binding"/>
    <property type="evidence" value="ECO:0007669"/>
    <property type="project" value="UniProtKB-KW"/>
</dbReference>
<dbReference type="EC" id="3.4.24.-" evidence="11"/>
<dbReference type="CDD" id="cd23081">
    <property type="entry name" value="cpPDZ_EcRseP-like"/>
    <property type="match status" value="1"/>
</dbReference>
<gene>
    <name evidence="14" type="ORF">CGSHi3655_07574</name>
    <name evidence="13" type="ORF">KRLU3655_LOCUS81</name>
</gene>
<keyword evidence="6 11" id="KW-0378">Hydrolase</keyword>
<comment type="similarity">
    <text evidence="3 11">Belongs to the peptidase M50B family.</text>
</comment>
<evidence type="ECO:0000313" key="16">
    <source>
        <dbReference type="Proteomes" id="UP000837958"/>
    </source>
</evidence>
<dbReference type="NCBIfam" id="TIGR00054">
    <property type="entry name" value="RIP metalloprotease RseP"/>
    <property type="match status" value="1"/>
</dbReference>
<evidence type="ECO:0000256" key="10">
    <source>
        <dbReference type="ARBA" id="ARBA00023136"/>
    </source>
</evidence>
<keyword evidence="4 14" id="KW-0645">Protease</keyword>
<protein>
    <recommendedName>
        <fullName evidence="11">Zinc metalloprotease</fullName>
        <ecNumber evidence="11">3.4.24.-</ecNumber>
    </recommendedName>
</protein>
<dbReference type="CDD" id="cd23082">
    <property type="entry name" value="cpPDZ1_EcRseP-like"/>
    <property type="match status" value="1"/>
</dbReference>
<dbReference type="GO" id="GO:0006508">
    <property type="term" value="P:proteolysis"/>
    <property type="evidence" value="ECO:0007669"/>
    <property type="project" value="UniProtKB-KW"/>
</dbReference>
<evidence type="ECO:0000256" key="4">
    <source>
        <dbReference type="ARBA" id="ARBA00022670"/>
    </source>
</evidence>
<dbReference type="AlphaFoldDB" id="A0A0H3PFK4"/>
<dbReference type="Proteomes" id="UP000837958">
    <property type="component" value="Chromosome"/>
</dbReference>
<reference evidence="14 15" key="1">
    <citation type="journal article" date="2007" name="Genome Biol.">
        <title>Characterization and modeling of the Haemophilus influenzae core and supragenomes based on the complete genomic sequences of Rd and 12 clinical nontypeable strains.</title>
        <authorList>
            <person name="Hogg J.S."/>
            <person name="Hu F.Z."/>
            <person name="Janto B."/>
            <person name="Boissy R."/>
            <person name="Hayes J."/>
            <person name="Keefe R."/>
            <person name="Post J.C."/>
            <person name="Ehrlich G.D."/>
        </authorList>
    </citation>
    <scope>NUCLEOTIDE SEQUENCE [LARGE SCALE GENOMIC DNA]</scope>
    <source>
        <strain evidence="14">3655</strain>
        <strain evidence="15">NTHi 3655</strain>
    </source>
</reference>
<keyword evidence="7 11" id="KW-0862">Zinc</keyword>
<dbReference type="SMART" id="SM00228">
    <property type="entry name" value="PDZ"/>
    <property type="match status" value="2"/>
</dbReference>
<dbReference type="CDD" id="cd06163">
    <property type="entry name" value="S2P-M50_PDZ_RseP-like"/>
    <property type="match status" value="2"/>
</dbReference>
<dbReference type="InterPro" id="IPR008915">
    <property type="entry name" value="Peptidase_M50"/>
</dbReference>
<feature type="domain" description="PDZ" evidence="12">
    <location>
        <begin position="210"/>
        <end position="276"/>
    </location>
</feature>
<evidence type="ECO:0000313" key="14">
    <source>
        <dbReference type="EMBL" id="EDJ93733.1"/>
    </source>
</evidence>
<keyword evidence="9 11" id="KW-0482">Metalloprotease</keyword>
<keyword evidence="11" id="KW-0479">Metal-binding</keyword>
<keyword evidence="8 11" id="KW-1133">Transmembrane helix</keyword>
<organism evidence="14 15">
    <name type="scientific">Haemophilus influenzae (strain NTHi 3655)</name>
    <dbReference type="NCBI Taxonomy" id="375177"/>
    <lineage>
        <taxon>Bacteria</taxon>
        <taxon>Pseudomonadati</taxon>
        <taxon>Pseudomonadota</taxon>
        <taxon>Gammaproteobacteria</taxon>
        <taxon>Pasteurellales</taxon>
        <taxon>Pasteurellaceae</taxon>
        <taxon>Haemophilus</taxon>
    </lineage>
</organism>
<comment type="subcellular location">
    <subcellularLocation>
        <location evidence="2">Membrane</location>
        <topology evidence="2">Multi-pass membrane protein</topology>
    </subcellularLocation>
</comment>
<dbReference type="Proteomes" id="UP000003185">
    <property type="component" value="Unassembled WGS sequence"/>
</dbReference>
<reference evidence="16" key="2">
    <citation type="submission" date="2021-11" db="EMBL/GenBank/DDBJ databases">
        <authorList>
            <person name="Riesbeck K."/>
        </authorList>
    </citation>
    <scope>NUCLEOTIDE SEQUENCE [LARGE SCALE GENOMIC DNA]</scope>
</reference>
<dbReference type="EMBL" id="OV040719">
    <property type="protein sequence ID" value="CAH0450005.1"/>
    <property type="molecule type" value="Genomic_DNA"/>
</dbReference>
<feature type="transmembrane region" description="Helical" evidence="11">
    <location>
        <begin position="369"/>
        <end position="389"/>
    </location>
</feature>
<reference evidence="13" key="3">
    <citation type="submission" date="2024-01" db="EMBL/GenBank/DDBJ databases">
        <authorList>
            <person name="Riesbeck K."/>
        </authorList>
    </citation>
    <scope>NUCLEOTIDE SEQUENCE</scope>
    <source>
        <strain evidence="13">3655</strain>
    </source>
</reference>
<evidence type="ECO:0000256" key="8">
    <source>
        <dbReference type="ARBA" id="ARBA00022989"/>
    </source>
</evidence>
<evidence type="ECO:0000256" key="3">
    <source>
        <dbReference type="ARBA" id="ARBA00007931"/>
    </source>
</evidence>
<evidence type="ECO:0000256" key="6">
    <source>
        <dbReference type="ARBA" id="ARBA00022801"/>
    </source>
</evidence>
<dbReference type="GO" id="GO:0016020">
    <property type="term" value="C:membrane"/>
    <property type="evidence" value="ECO:0007669"/>
    <property type="project" value="UniProtKB-SubCell"/>
</dbReference>
<dbReference type="EMBL" id="AAZF01000001">
    <property type="protein sequence ID" value="EDJ93733.1"/>
    <property type="molecule type" value="Genomic_DNA"/>
</dbReference>
<dbReference type="PANTHER" id="PTHR42837:SF2">
    <property type="entry name" value="MEMBRANE METALLOPROTEASE ARASP2, CHLOROPLASTIC-RELATED"/>
    <property type="match status" value="1"/>
</dbReference>
<dbReference type="InterPro" id="IPR004387">
    <property type="entry name" value="Pept_M50_Zn"/>
</dbReference>
<proteinExistence type="inferred from homology"/>
<dbReference type="NCBIfam" id="NF008046">
    <property type="entry name" value="PRK10779.1"/>
    <property type="match status" value="1"/>
</dbReference>
<evidence type="ECO:0000256" key="11">
    <source>
        <dbReference type="RuleBase" id="RU362031"/>
    </source>
</evidence>
<dbReference type="PANTHER" id="PTHR42837">
    <property type="entry name" value="REGULATOR OF SIGMA-E PROTEASE RSEP"/>
    <property type="match status" value="1"/>
</dbReference>
<dbReference type="RefSeq" id="WP_005655855.1">
    <property type="nucleotide sequence ID" value="NZ_AAZF01000001.1"/>
</dbReference>
<feature type="transmembrane region" description="Helical" evidence="11">
    <location>
        <begin position="97"/>
        <end position="122"/>
    </location>
</feature>
<evidence type="ECO:0000256" key="5">
    <source>
        <dbReference type="ARBA" id="ARBA00022692"/>
    </source>
</evidence>
<evidence type="ECO:0000256" key="1">
    <source>
        <dbReference type="ARBA" id="ARBA00001947"/>
    </source>
</evidence>
<dbReference type="Gene3D" id="2.30.42.10">
    <property type="match status" value="2"/>
</dbReference>
<dbReference type="InterPro" id="IPR036034">
    <property type="entry name" value="PDZ_sf"/>
</dbReference>
<name>A0A0H3PFK4_HAEI3</name>
<evidence type="ECO:0000313" key="13">
    <source>
        <dbReference type="EMBL" id="CAH0450005.1"/>
    </source>
</evidence>
<dbReference type="Pfam" id="PF02163">
    <property type="entry name" value="Peptidase_M50"/>
    <property type="match status" value="1"/>
</dbReference>
<feature type="domain" description="PDZ" evidence="12">
    <location>
        <begin position="119"/>
        <end position="185"/>
    </location>
</feature>